<dbReference type="PANTHER" id="PTHR30031">
    <property type="entry name" value="PHOSPHOENOLPYRUVATE CARBOXYKINASE ATP"/>
    <property type="match status" value="1"/>
</dbReference>
<dbReference type="SUPFAM" id="SSF68923">
    <property type="entry name" value="PEP carboxykinase N-terminal domain"/>
    <property type="match status" value="1"/>
</dbReference>
<dbReference type="GO" id="GO:0005524">
    <property type="term" value="F:ATP binding"/>
    <property type="evidence" value="ECO:0007669"/>
    <property type="project" value="InterPro"/>
</dbReference>
<dbReference type="InterPro" id="IPR008210">
    <property type="entry name" value="PEP_carboxykinase_N"/>
</dbReference>
<dbReference type="OrthoDB" id="68755at2759"/>
<organism evidence="1 2">
    <name type="scientific">Albugo candida</name>
    <dbReference type="NCBI Taxonomy" id="65357"/>
    <lineage>
        <taxon>Eukaryota</taxon>
        <taxon>Sar</taxon>
        <taxon>Stramenopiles</taxon>
        <taxon>Oomycota</taxon>
        <taxon>Peronosporomycetes</taxon>
        <taxon>Albuginales</taxon>
        <taxon>Albuginaceae</taxon>
        <taxon>Albugo</taxon>
    </lineage>
</organism>
<gene>
    <name evidence="1" type="ORF">BN9_043170</name>
</gene>
<dbReference type="InterPro" id="IPR001272">
    <property type="entry name" value="PEP_carboxykinase_ATP"/>
</dbReference>
<dbReference type="Proteomes" id="UP000053237">
    <property type="component" value="Unassembled WGS sequence"/>
</dbReference>
<dbReference type="Gene3D" id="3.40.449.10">
    <property type="entry name" value="Phosphoenolpyruvate Carboxykinase, domain 1"/>
    <property type="match status" value="1"/>
</dbReference>
<accession>A0A024G9V0</accession>
<dbReference type="EMBL" id="CAIX01000050">
    <property type="protein sequence ID" value="CCI43533.1"/>
    <property type="molecule type" value="Genomic_DNA"/>
</dbReference>
<dbReference type="GO" id="GO:0006094">
    <property type="term" value="P:gluconeogenesis"/>
    <property type="evidence" value="ECO:0007669"/>
    <property type="project" value="InterPro"/>
</dbReference>
<name>A0A024G9V0_9STRA</name>
<reference evidence="1 2" key="1">
    <citation type="submission" date="2012-05" db="EMBL/GenBank/DDBJ databases">
        <title>Recombination and specialization in a pathogen metapopulation.</title>
        <authorList>
            <person name="Gardiner A."/>
            <person name="Kemen E."/>
            <person name="Schultz-Larsen T."/>
            <person name="MacLean D."/>
            <person name="Van Oosterhout C."/>
            <person name="Jones J.D.G."/>
        </authorList>
    </citation>
    <scope>NUCLEOTIDE SEQUENCE [LARGE SCALE GENOMIC DNA]</scope>
    <source>
        <strain evidence="1 2">Ac Nc2</strain>
    </source>
</reference>
<dbReference type="GO" id="GO:0004612">
    <property type="term" value="F:phosphoenolpyruvate carboxykinase (ATP) activity"/>
    <property type="evidence" value="ECO:0007669"/>
    <property type="project" value="InterPro"/>
</dbReference>
<dbReference type="GO" id="GO:0005829">
    <property type="term" value="C:cytosol"/>
    <property type="evidence" value="ECO:0007669"/>
    <property type="project" value="TreeGrafter"/>
</dbReference>
<evidence type="ECO:0000313" key="2">
    <source>
        <dbReference type="Proteomes" id="UP000053237"/>
    </source>
</evidence>
<keyword evidence="2" id="KW-1185">Reference proteome</keyword>
<evidence type="ECO:0000313" key="1">
    <source>
        <dbReference type="EMBL" id="CCI43533.1"/>
    </source>
</evidence>
<comment type="caution">
    <text evidence="1">The sequence shown here is derived from an EMBL/GenBank/DDBJ whole genome shotgun (WGS) entry which is preliminary data.</text>
</comment>
<dbReference type="InParanoid" id="A0A024G9V0"/>
<proteinExistence type="predicted"/>
<sequence>MALCRAIVSRGKTTLASRFAYKSRSWSSFSHAADKFVLEIPEEHEGLNYEFNWSLADDDVTPHGDAYRNLRFSRLASFTKDMAPVANKLTVNTVDVDLSLNDYEPIYEKITYELSLAENLFVHDGAVGSFTEDRTRVRVISDNPMIAMFAQALLVRIPTKDVHATRPIVVYVATFGSFEKQEPRAYVYSDKDDDGNVFVKVVITGMPSVEDIPKLLVLAKRKLDEELGRTSLIIQADTVLHANEPVLLFNPTDSMRAKSINERLLYSAHQTIWNSVGLTSFFGGALTESLNLNEKQVVPTASGVAVHVPCQNLVVHPKAAIFMDASSKAKTITVQQAITMMQKTDARVSAQSVEKVLQESKTKLYVVPDEASIDSVLGRK</sequence>
<dbReference type="AlphaFoldDB" id="A0A024G9V0"/>
<dbReference type="PANTHER" id="PTHR30031:SF2">
    <property type="entry name" value="PHOSPHOENOLPYRUVATE CARBOXYKINASE (ATP)"/>
    <property type="match status" value="1"/>
</dbReference>
<dbReference type="STRING" id="65357.A0A024G9V0"/>
<protein>
    <submittedName>
        <fullName evidence="1">Uncharacterized protein</fullName>
    </submittedName>
</protein>